<dbReference type="InterPro" id="IPR000620">
    <property type="entry name" value="EamA_dom"/>
</dbReference>
<evidence type="ECO:0000256" key="1">
    <source>
        <dbReference type="ARBA" id="ARBA00004141"/>
    </source>
</evidence>
<dbReference type="Proteomes" id="UP000325713">
    <property type="component" value="Chromosome"/>
</dbReference>
<evidence type="ECO:0000256" key="3">
    <source>
        <dbReference type="ARBA" id="ARBA00022692"/>
    </source>
</evidence>
<keyword evidence="4 6" id="KW-1133">Transmembrane helix</keyword>
<keyword evidence="9" id="KW-1185">Reference proteome</keyword>
<dbReference type="KEGG" id="nzl:D0T92_09575"/>
<evidence type="ECO:0000313" key="9">
    <source>
        <dbReference type="Proteomes" id="UP000325713"/>
    </source>
</evidence>
<feature type="domain" description="EamA" evidence="7">
    <location>
        <begin position="167"/>
        <end position="294"/>
    </location>
</feature>
<feature type="transmembrane region" description="Helical" evidence="6">
    <location>
        <begin position="189"/>
        <end position="209"/>
    </location>
</feature>
<comment type="subcellular location">
    <subcellularLocation>
        <location evidence="1">Membrane</location>
        <topology evidence="1">Multi-pass membrane protein</topology>
    </subcellularLocation>
</comment>
<keyword evidence="3 6" id="KW-0812">Transmembrane</keyword>
<dbReference type="AlphaFoldDB" id="A0A5J6PW10"/>
<dbReference type="InterPro" id="IPR050638">
    <property type="entry name" value="AA-Vitamin_Transporters"/>
</dbReference>
<gene>
    <name evidence="8" type="ORF">D0T92_09575</name>
</gene>
<feature type="transmembrane region" description="Helical" evidence="6">
    <location>
        <begin position="277"/>
        <end position="297"/>
    </location>
</feature>
<comment type="similarity">
    <text evidence="2">Belongs to the EamA transporter family.</text>
</comment>
<dbReference type="OrthoDB" id="8611655at2"/>
<accession>A0A5J6PW10</accession>
<dbReference type="Pfam" id="PF00892">
    <property type="entry name" value="EamA"/>
    <property type="match status" value="2"/>
</dbReference>
<feature type="transmembrane region" description="Helical" evidence="6">
    <location>
        <begin position="108"/>
        <end position="128"/>
    </location>
</feature>
<reference evidence="8 9" key="1">
    <citation type="submission" date="2018-08" db="EMBL/GenBank/DDBJ databases">
        <title>Neisseria zalophi ATCC BAA-2455 complete genome.</title>
        <authorList>
            <person name="Veseli I.A."/>
            <person name="Buttler R."/>
            <person name="Mascarenhas dos Santos A.C."/>
            <person name="Pombert J.-F."/>
        </authorList>
    </citation>
    <scope>NUCLEOTIDE SEQUENCE [LARGE SCALE GENOMIC DNA]</scope>
    <source>
        <strain evidence="8 9">ATCC BAA-2455</strain>
    </source>
</reference>
<dbReference type="RefSeq" id="WP_151052323.1">
    <property type="nucleotide sequence ID" value="NZ_CP031700.1"/>
</dbReference>
<keyword evidence="5 6" id="KW-0472">Membrane</keyword>
<feature type="transmembrane region" description="Helical" evidence="6">
    <location>
        <begin position="221"/>
        <end position="240"/>
    </location>
</feature>
<protein>
    <submittedName>
        <fullName evidence="8">DMT family transporter</fullName>
    </submittedName>
</protein>
<dbReference type="PANTHER" id="PTHR32322">
    <property type="entry name" value="INNER MEMBRANE TRANSPORTER"/>
    <property type="match status" value="1"/>
</dbReference>
<name>A0A5J6PW10_9NEIS</name>
<dbReference type="EMBL" id="CP031700">
    <property type="protein sequence ID" value="QEY26755.1"/>
    <property type="molecule type" value="Genomic_DNA"/>
</dbReference>
<feature type="transmembrane region" description="Helical" evidence="6">
    <location>
        <begin position="77"/>
        <end position="102"/>
    </location>
</feature>
<evidence type="ECO:0000256" key="2">
    <source>
        <dbReference type="ARBA" id="ARBA00007362"/>
    </source>
</evidence>
<dbReference type="SUPFAM" id="SSF103481">
    <property type="entry name" value="Multidrug resistance efflux transporter EmrE"/>
    <property type="match status" value="2"/>
</dbReference>
<proteinExistence type="inferred from homology"/>
<evidence type="ECO:0000256" key="6">
    <source>
        <dbReference type="SAM" id="Phobius"/>
    </source>
</evidence>
<organism evidence="8 9">
    <name type="scientific">Neisseria zalophi</name>
    <dbReference type="NCBI Taxonomy" id="640030"/>
    <lineage>
        <taxon>Bacteria</taxon>
        <taxon>Pseudomonadati</taxon>
        <taxon>Pseudomonadota</taxon>
        <taxon>Betaproteobacteria</taxon>
        <taxon>Neisseriales</taxon>
        <taxon>Neisseriaceae</taxon>
        <taxon>Neisseria</taxon>
    </lineage>
</organism>
<dbReference type="InterPro" id="IPR037185">
    <property type="entry name" value="EmrE-like"/>
</dbReference>
<feature type="transmembrane region" description="Helical" evidence="6">
    <location>
        <begin position="38"/>
        <end position="56"/>
    </location>
</feature>
<evidence type="ECO:0000313" key="8">
    <source>
        <dbReference type="EMBL" id="QEY26755.1"/>
    </source>
</evidence>
<evidence type="ECO:0000256" key="5">
    <source>
        <dbReference type="ARBA" id="ARBA00023136"/>
    </source>
</evidence>
<feature type="domain" description="EamA" evidence="7">
    <location>
        <begin position="6"/>
        <end position="151"/>
    </location>
</feature>
<evidence type="ECO:0000259" key="7">
    <source>
        <dbReference type="Pfam" id="PF00892"/>
    </source>
</evidence>
<feature type="transmembrane region" description="Helical" evidence="6">
    <location>
        <begin position="135"/>
        <end position="153"/>
    </location>
</feature>
<dbReference type="PANTHER" id="PTHR32322:SF2">
    <property type="entry name" value="EAMA DOMAIN-CONTAINING PROTEIN"/>
    <property type="match status" value="1"/>
</dbReference>
<evidence type="ECO:0000256" key="4">
    <source>
        <dbReference type="ARBA" id="ARBA00022989"/>
    </source>
</evidence>
<sequence>MSDLIKGLIFATAAAALNASIGIFSKILIEEGLNIQDIAFFKTFAAFLLLSLMLIRKPFAEQKRSITDTAAYSAGRFWGSVALCAFLGIFVLFFFETAAYRYGNAADVVAVLMASAAVSALVFGRILLGESIAWTALLGTAAAVVGIGIIAWSEGATGGNIRLVGNAALAGTGYGVFSVMVKKTGLKGGLFLTRLLMLFGSLFLLLPFLNMMHPIDWNGKIVLSVLALALLPTVLGFYCTTKALGLMSAANVQVTELSEPLFAAFLAWLVLSEMPSAAFLAGAVCIVAGIVLMNGLYPANFRKFKNI</sequence>
<dbReference type="GO" id="GO:0016020">
    <property type="term" value="C:membrane"/>
    <property type="evidence" value="ECO:0007669"/>
    <property type="project" value="UniProtKB-SubCell"/>
</dbReference>